<organism evidence="1 2">
    <name type="scientific">candidate division WOR-3 bacterium</name>
    <dbReference type="NCBI Taxonomy" id="2052148"/>
    <lineage>
        <taxon>Bacteria</taxon>
        <taxon>Bacteria division WOR-3</taxon>
    </lineage>
</organism>
<proteinExistence type="predicted"/>
<reference evidence="1 2" key="1">
    <citation type="submission" date="2018-06" db="EMBL/GenBank/DDBJ databases">
        <title>Extensive metabolic versatility and redundancy in microbially diverse, dynamic hydrothermal sediments.</title>
        <authorList>
            <person name="Dombrowski N."/>
            <person name="Teske A."/>
            <person name="Baker B.J."/>
        </authorList>
    </citation>
    <scope>NUCLEOTIDE SEQUENCE [LARGE SCALE GENOMIC DNA]</scope>
    <source>
        <strain evidence="1">B36_G15</strain>
    </source>
</reference>
<evidence type="ECO:0000313" key="2">
    <source>
        <dbReference type="Proteomes" id="UP000268469"/>
    </source>
</evidence>
<gene>
    <name evidence="1" type="ORF">DRP53_08280</name>
</gene>
<dbReference type="EMBL" id="QNBE01000086">
    <property type="protein sequence ID" value="RKX69412.1"/>
    <property type="molecule type" value="Genomic_DNA"/>
</dbReference>
<sequence length="299" mass="33859">MRKVSLLILLVSCAHKALPPAPDFYPPELDRIIVRDQNHLSMRFSEPIDTSSLDSLRIEGLGVITGHIIGPELYLLTEPMEDRNYQFTIIARDRSQNRRLIRGRFKGTTRRDTFPPALVETRPIPFATGASRLLRGEVRFNEELDTILTPMISLQPGTSRVEMGWRKDLVRLWFAFPETLQKEEVYYLLIYGPIRDIAQNQALIAQAFPFTPDTILPLYEHRGRVEPACTAIIVGRTDHIIGFAINLPAPGFTIYLPESVGVSIEAFAPTRSLHGTGSLTDTVIFLKPNPLLDLDRFLR</sequence>
<accession>A0A660SFS3</accession>
<protein>
    <recommendedName>
        <fullName evidence="3">SbsA Ig-like domain-containing protein</fullName>
    </recommendedName>
</protein>
<dbReference type="Proteomes" id="UP000268469">
    <property type="component" value="Unassembled WGS sequence"/>
</dbReference>
<dbReference type="AlphaFoldDB" id="A0A660SFS3"/>
<evidence type="ECO:0000313" key="1">
    <source>
        <dbReference type="EMBL" id="RKX69412.1"/>
    </source>
</evidence>
<evidence type="ECO:0008006" key="3">
    <source>
        <dbReference type="Google" id="ProtNLM"/>
    </source>
</evidence>
<name>A0A660SFS3_UNCW3</name>
<comment type="caution">
    <text evidence="1">The sequence shown here is derived from an EMBL/GenBank/DDBJ whole genome shotgun (WGS) entry which is preliminary data.</text>
</comment>